<dbReference type="AlphaFoldDB" id="A0AAV4EBY4"/>
<reference evidence="3 4" key="1">
    <citation type="journal article" date="2021" name="Elife">
        <title>Chloroplast acquisition without the gene transfer in kleptoplastic sea slugs, Plakobranchus ocellatus.</title>
        <authorList>
            <person name="Maeda T."/>
            <person name="Takahashi S."/>
            <person name="Yoshida T."/>
            <person name="Shimamura S."/>
            <person name="Takaki Y."/>
            <person name="Nagai Y."/>
            <person name="Toyoda A."/>
            <person name="Suzuki Y."/>
            <person name="Arimoto A."/>
            <person name="Ishii H."/>
            <person name="Satoh N."/>
            <person name="Nishiyama T."/>
            <person name="Hasebe M."/>
            <person name="Maruyama T."/>
            <person name="Minagawa J."/>
            <person name="Obokata J."/>
            <person name="Shigenobu S."/>
        </authorList>
    </citation>
    <scope>NUCLEOTIDE SEQUENCE [LARGE SCALE GENOMIC DNA]</scope>
</reference>
<feature type="transmembrane region" description="Helical" evidence="2">
    <location>
        <begin position="87"/>
        <end position="104"/>
    </location>
</feature>
<keyword evidence="2" id="KW-1133">Transmembrane helix</keyword>
<feature type="compositionally biased region" description="Basic and acidic residues" evidence="1">
    <location>
        <begin position="55"/>
        <end position="74"/>
    </location>
</feature>
<comment type="caution">
    <text evidence="3">The sequence shown here is derived from an EMBL/GenBank/DDBJ whole genome shotgun (WGS) entry which is preliminary data.</text>
</comment>
<evidence type="ECO:0000313" key="4">
    <source>
        <dbReference type="Proteomes" id="UP000762676"/>
    </source>
</evidence>
<evidence type="ECO:0000256" key="2">
    <source>
        <dbReference type="SAM" id="Phobius"/>
    </source>
</evidence>
<organism evidence="3 4">
    <name type="scientific">Elysia marginata</name>
    <dbReference type="NCBI Taxonomy" id="1093978"/>
    <lineage>
        <taxon>Eukaryota</taxon>
        <taxon>Metazoa</taxon>
        <taxon>Spiralia</taxon>
        <taxon>Lophotrochozoa</taxon>
        <taxon>Mollusca</taxon>
        <taxon>Gastropoda</taxon>
        <taxon>Heterobranchia</taxon>
        <taxon>Euthyneura</taxon>
        <taxon>Panpulmonata</taxon>
        <taxon>Sacoglossa</taxon>
        <taxon>Placobranchoidea</taxon>
        <taxon>Plakobranchidae</taxon>
        <taxon>Elysia</taxon>
    </lineage>
</organism>
<protein>
    <submittedName>
        <fullName evidence="3">Uncharacterized protein</fullName>
    </submittedName>
</protein>
<feature type="region of interest" description="Disordered" evidence="1">
    <location>
        <begin position="55"/>
        <end position="83"/>
    </location>
</feature>
<evidence type="ECO:0000256" key="1">
    <source>
        <dbReference type="SAM" id="MobiDB-lite"/>
    </source>
</evidence>
<evidence type="ECO:0000313" key="3">
    <source>
        <dbReference type="EMBL" id="GFR57906.1"/>
    </source>
</evidence>
<keyword evidence="2" id="KW-0472">Membrane</keyword>
<dbReference type="EMBL" id="BMAT01000028">
    <property type="protein sequence ID" value="GFR57906.1"/>
    <property type="molecule type" value="Genomic_DNA"/>
</dbReference>
<dbReference type="Proteomes" id="UP000762676">
    <property type="component" value="Unassembled WGS sequence"/>
</dbReference>
<sequence length="113" mass="12516">MSSKWLSRFAHRVGAACTRLSEIYTAVVMRGARHPGLDITIIGMKLEWLPSCPLENERDKGRDKRIGSRADHPTHASRKTVPSSKRGITVLFSLILSAGLMTMARDLLVCGVR</sequence>
<accession>A0AAV4EBY4</accession>
<gene>
    <name evidence="3" type="ORF">ElyMa_000013800</name>
</gene>
<keyword evidence="4" id="KW-1185">Reference proteome</keyword>
<name>A0AAV4EBY4_9GAST</name>
<proteinExistence type="predicted"/>
<keyword evidence="2" id="KW-0812">Transmembrane</keyword>